<keyword evidence="2" id="KW-1185">Reference proteome</keyword>
<evidence type="ECO:0000313" key="2">
    <source>
        <dbReference type="Proteomes" id="UP000276133"/>
    </source>
</evidence>
<reference evidence="1 2" key="1">
    <citation type="journal article" date="2018" name="Sci. Rep.">
        <title>Genomic signatures of local adaptation to the degree of environmental predictability in rotifers.</title>
        <authorList>
            <person name="Franch-Gras L."/>
            <person name="Hahn C."/>
            <person name="Garcia-Roger E.M."/>
            <person name="Carmona M.J."/>
            <person name="Serra M."/>
            <person name="Gomez A."/>
        </authorList>
    </citation>
    <scope>NUCLEOTIDE SEQUENCE [LARGE SCALE GENOMIC DNA]</scope>
    <source>
        <strain evidence="1">HYR1</strain>
    </source>
</reference>
<protein>
    <submittedName>
        <fullName evidence="1">Uncharacterized protein</fullName>
    </submittedName>
</protein>
<sequence length="426" mass="49133">MDSKMKPTSQSIPSLMSVDFEPAAAVSSNHFEANKLKNGLANGDLNGKKKSIVKVTFPDKLTIDRSSTQKKPHKSSLSNLFSKFEQERSLKSVKRKNLFGSRLEDNTSLDMPSHCTNIKNCDDLSKKFKKFHHLTKIDENVQHNHVTYGVEYLSKFNRHSITSSIIEKFDKKFKQITFSDDLINLPTISDSLCLSFKHNSNLVFQRTKNYQLNKNKNEKTNGLNVNSLNIFEENSEIANSILPELKKLITKNARLDECQHYFDSIDEILGAPSRAEPEKLCSLIEQDVRYQHYMFKMVSLILNSLQKIYHLNLQQIKNLISNYQSRQMAEDLGSTRQVLLNNECSALSQKLNNLIEDYAKLNFDSTSETDGLVNLGAVIYKYLLNQLNQYLSKDEQKNFNYMREILDYYEVIHINFFVSKSVLFCL</sequence>
<evidence type="ECO:0000313" key="1">
    <source>
        <dbReference type="EMBL" id="RMZ97066.1"/>
    </source>
</evidence>
<dbReference type="Proteomes" id="UP000276133">
    <property type="component" value="Unassembled WGS sequence"/>
</dbReference>
<gene>
    <name evidence="1" type="ORF">BpHYR1_023886</name>
</gene>
<dbReference type="AlphaFoldDB" id="A0A3M7PD86"/>
<proteinExistence type="predicted"/>
<accession>A0A3M7PD86</accession>
<comment type="caution">
    <text evidence="1">The sequence shown here is derived from an EMBL/GenBank/DDBJ whole genome shotgun (WGS) entry which is preliminary data.</text>
</comment>
<dbReference type="EMBL" id="REGN01011663">
    <property type="protein sequence ID" value="RMZ97066.1"/>
    <property type="molecule type" value="Genomic_DNA"/>
</dbReference>
<organism evidence="1 2">
    <name type="scientific">Brachionus plicatilis</name>
    <name type="common">Marine rotifer</name>
    <name type="synonym">Brachionus muelleri</name>
    <dbReference type="NCBI Taxonomy" id="10195"/>
    <lineage>
        <taxon>Eukaryota</taxon>
        <taxon>Metazoa</taxon>
        <taxon>Spiralia</taxon>
        <taxon>Gnathifera</taxon>
        <taxon>Rotifera</taxon>
        <taxon>Eurotatoria</taxon>
        <taxon>Monogononta</taxon>
        <taxon>Pseudotrocha</taxon>
        <taxon>Ploima</taxon>
        <taxon>Brachionidae</taxon>
        <taxon>Brachionus</taxon>
    </lineage>
</organism>
<dbReference type="OrthoDB" id="10230268at2759"/>
<name>A0A3M7PD86_BRAPC</name>